<proteinExistence type="predicted"/>
<feature type="domain" description="HPr kinase/phosphorylase C-terminal" evidence="1">
    <location>
        <begin position="8"/>
        <end position="91"/>
    </location>
</feature>
<dbReference type="CDD" id="cd01918">
    <property type="entry name" value="HprK_C"/>
    <property type="match status" value="1"/>
</dbReference>
<keyword evidence="3" id="KW-1185">Reference proteome</keyword>
<name>A0ABQ0ZBF8_9HYPH</name>
<comment type="caution">
    <text evidence="2">The sequence shown here is derived from an EMBL/GenBank/DDBJ whole genome shotgun (WGS) entry which is preliminary data.</text>
</comment>
<evidence type="ECO:0000313" key="2">
    <source>
        <dbReference type="EMBL" id="GES52599.1"/>
    </source>
</evidence>
<dbReference type="EMBL" id="BLAJ01000009">
    <property type="protein sequence ID" value="GES52599.1"/>
    <property type="molecule type" value="Genomic_DNA"/>
</dbReference>
<sequence>MSGRMTGEATNSHATAIVIGRIGLLFLGPSGSGKSALAFSCLAAAKPLGLTASLVADDRVLIAEQNGSIIAKCPPSIAGLMEIRYTGIVRMPYISEAEMHFAVRPVDPATAERLPPEDEQIDITASARLPLIRLAATSANPLAVIMAKTGASFGESAI</sequence>
<dbReference type="Proteomes" id="UP000390335">
    <property type="component" value="Unassembled WGS sequence"/>
</dbReference>
<accession>A0ABQ0ZBF8</accession>
<evidence type="ECO:0000259" key="1">
    <source>
        <dbReference type="Pfam" id="PF07475"/>
    </source>
</evidence>
<dbReference type="SUPFAM" id="SSF53795">
    <property type="entry name" value="PEP carboxykinase-like"/>
    <property type="match status" value="1"/>
</dbReference>
<organism evidence="2 3">
    <name type="scientific">Rhizobium dioscoreae</name>
    <dbReference type="NCBI Taxonomy" id="2653122"/>
    <lineage>
        <taxon>Bacteria</taxon>
        <taxon>Pseudomonadati</taxon>
        <taxon>Pseudomonadota</taxon>
        <taxon>Alphaproteobacteria</taxon>
        <taxon>Hyphomicrobiales</taxon>
        <taxon>Rhizobiaceae</taxon>
        <taxon>Rhizobium/Agrobacterium group</taxon>
        <taxon>Rhizobium</taxon>
    </lineage>
</organism>
<dbReference type="GO" id="GO:0016301">
    <property type="term" value="F:kinase activity"/>
    <property type="evidence" value="ECO:0007669"/>
    <property type="project" value="UniProtKB-KW"/>
</dbReference>
<dbReference type="InterPro" id="IPR027417">
    <property type="entry name" value="P-loop_NTPase"/>
</dbReference>
<reference evidence="2 3" key="1">
    <citation type="journal article" date="2020" name="Genome Biol. Evol.">
        <title>Rhizobium dioscoreae sp. nov., a plant growth-promoting bacterium isolated from yam (Dioscorea species).</title>
        <authorList>
            <person name="Ouyabe M."/>
            <person name="Tanaka N."/>
            <person name="Shiwa Y."/>
            <person name="Fujita N."/>
            <person name="Kikuno H."/>
            <person name="Babil P."/>
            <person name="Shiwachi H."/>
        </authorList>
    </citation>
    <scope>NUCLEOTIDE SEQUENCE [LARGE SCALE GENOMIC DNA]</scope>
    <source>
        <strain evidence="2 3">S-93</strain>
    </source>
</reference>
<dbReference type="Gene3D" id="3.40.50.300">
    <property type="entry name" value="P-loop containing nucleotide triphosphate hydrolases"/>
    <property type="match status" value="1"/>
</dbReference>
<dbReference type="InterPro" id="IPR011104">
    <property type="entry name" value="Hpr_kin/Pase_C"/>
</dbReference>
<gene>
    <name evidence="2" type="ORF">RsS93_52130</name>
</gene>
<evidence type="ECO:0000313" key="3">
    <source>
        <dbReference type="Proteomes" id="UP000390335"/>
    </source>
</evidence>
<keyword evidence="2" id="KW-0808">Transferase</keyword>
<keyword evidence="2" id="KW-0418">Kinase</keyword>
<protein>
    <submittedName>
        <fullName evidence="2">HPr kinase</fullName>
    </submittedName>
</protein>
<dbReference type="Pfam" id="PF07475">
    <property type="entry name" value="Hpr_kinase_C"/>
    <property type="match status" value="1"/>
</dbReference>